<dbReference type="InterPro" id="IPR002035">
    <property type="entry name" value="VWF_A"/>
</dbReference>
<gene>
    <name evidence="1" type="ORF">PACLA_8A005286</name>
</gene>
<dbReference type="Proteomes" id="UP001152795">
    <property type="component" value="Unassembled WGS sequence"/>
</dbReference>
<dbReference type="SUPFAM" id="SSF53300">
    <property type="entry name" value="vWA-like"/>
    <property type="match status" value="1"/>
</dbReference>
<evidence type="ECO:0000313" key="2">
    <source>
        <dbReference type="Proteomes" id="UP001152795"/>
    </source>
</evidence>
<comment type="caution">
    <text evidence="1">The sequence shown here is derived from an EMBL/GenBank/DDBJ whole genome shotgun (WGS) entry which is preliminary data.</text>
</comment>
<accession>A0A6S7KT99</accession>
<dbReference type="CDD" id="cd01450">
    <property type="entry name" value="vWFA_subfamily_ECM"/>
    <property type="match status" value="1"/>
</dbReference>
<dbReference type="Gene3D" id="3.40.50.410">
    <property type="entry name" value="von Willebrand factor, type A domain"/>
    <property type="match status" value="1"/>
</dbReference>
<dbReference type="PANTHER" id="PTHR24020:SF84">
    <property type="entry name" value="VWFA DOMAIN-CONTAINING PROTEIN"/>
    <property type="match status" value="1"/>
</dbReference>
<dbReference type="SMART" id="SM00327">
    <property type="entry name" value="VWA"/>
    <property type="match status" value="1"/>
</dbReference>
<organism evidence="1 2">
    <name type="scientific">Paramuricea clavata</name>
    <name type="common">Red gorgonian</name>
    <name type="synonym">Violescent sea-whip</name>
    <dbReference type="NCBI Taxonomy" id="317549"/>
    <lineage>
        <taxon>Eukaryota</taxon>
        <taxon>Metazoa</taxon>
        <taxon>Cnidaria</taxon>
        <taxon>Anthozoa</taxon>
        <taxon>Octocorallia</taxon>
        <taxon>Malacalcyonacea</taxon>
        <taxon>Plexauridae</taxon>
        <taxon>Paramuricea</taxon>
    </lineage>
</organism>
<dbReference type="Pfam" id="PF00092">
    <property type="entry name" value="VWA"/>
    <property type="match status" value="1"/>
</dbReference>
<feature type="non-terminal residue" evidence="1">
    <location>
        <position position="1"/>
    </location>
</feature>
<protein>
    <submittedName>
        <fullName evidence="1">Uncharacterized protein</fullName>
    </submittedName>
</protein>
<evidence type="ECO:0000313" key="1">
    <source>
        <dbReference type="EMBL" id="CAB4045370.1"/>
    </source>
</evidence>
<dbReference type="AlphaFoldDB" id="A0A6S7KT99"/>
<dbReference type="PROSITE" id="PS50234">
    <property type="entry name" value="VWFA"/>
    <property type="match status" value="1"/>
</dbReference>
<dbReference type="EMBL" id="CACRXK020039066">
    <property type="protein sequence ID" value="CAB4045370.1"/>
    <property type="molecule type" value="Genomic_DNA"/>
</dbReference>
<dbReference type="InterPro" id="IPR050525">
    <property type="entry name" value="ECM_Assembly_Org"/>
</dbReference>
<sequence length="226" mass="26103">MFQNFISDYPCKKDIWILWDNSYSLGEKAFQDEVRPFMKNLINSTNLNVGPNGTHIGILSFSTQANTRVLLELGEKKTRDELLYYLDCLKYNRISGNGTRTGMALKIADEKFPWVSPQNYRADVGDVILIFTNGEPVRRPGEDNFGDKYKSSRFGESMLAKDRAQNLRSRDIVVAQLAVGTNYTLRKFRKNVKEWSPAEIYFEMNKYHLESNNTIMVELIRSFGIK</sequence>
<dbReference type="PANTHER" id="PTHR24020">
    <property type="entry name" value="COLLAGEN ALPHA"/>
    <property type="match status" value="1"/>
</dbReference>
<name>A0A6S7KT99_PARCT</name>
<proteinExistence type="predicted"/>
<keyword evidence="2" id="KW-1185">Reference proteome</keyword>
<dbReference type="InterPro" id="IPR036465">
    <property type="entry name" value="vWFA_dom_sf"/>
</dbReference>
<reference evidence="1" key="1">
    <citation type="submission" date="2020-04" db="EMBL/GenBank/DDBJ databases">
        <authorList>
            <person name="Alioto T."/>
            <person name="Alioto T."/>
            <person name="Gomez Garrido J."/>
        </authorList>
    </citation>
    <scope>NUCLEOTIDE SEQUENCE</scope>
    <source>
        <strain evidence="1">A484AB</strain>
    </source>
</reference>